<keyword evidence="5" id="KW-0732">Signal</keyword>
<evidence type="ECO:0000256" key="1">
    <source>
        <dbReference type="ARBA" id="ARBA00004613"/>
    </source>
</evidence>
<comment type="subcellular location">
    <subcellularLocation>
        <location evidence="1 7">Secreted</location>
    </subcellularLocation>
</comment>
<proteinExistence type="inferred from homology"/>
<evidence type="ECO:0000256" key="5">
    <source>
        <dbReference type="ARBA" id="ARBA00022729"/>
    </source>
</evidence>
<dbReference type="EMBL" id="CAMGYJ010000008">
    <property type="protein sequence ID" value="CAI0465771.1"/>
    <property type="molecule type" value="Genomic_DNA"/>
</dbReference>
<protein>
    <recommendedName>
        <fullName evidence="7">Epidermal patterning factor-like protein</fullName>
    </recommendedName>
</protein>
<comment type="similarity">
    <text evidence="2 7">Belongs to the plant cysteine rich small secretory peptide family. Epidermal patterning factor subfamily.</text>
</comment>
<dbReference type="GO" id="GO:0005576">
    <property type="term" value="C:extracellular region"/>
    <property type="evidence" value="ECO:0007669"/>
    <property type="project" value="UniProtKB-SubCell"/>
</dbReference>
<name>A0AAV0P609_9ROSI</name>
<dbReference type="PANTHER" id="PTHR33109:SF55">
    <property type="entry name" value="EPIDERMAL PATTERNING FACTOR-LIKE PROTEIN 4-RELATED"/>
    <property type="match status" value="1"/>
</dbReference>
<organism evidence="8 9">
    <name type="scientific">Linum tenue</name>
    <dbReference type="NCBI Taxonomy" id="586396"/>
    <lineage>
        <taxon>Eukaryota</taxon>
        <taxon>Viridiplantae</taxon>
        <taxon>Streptophyta</taxon>
        <taxon>Embryophyta</taxon>
        <taxon>Tracheophyta</taxon>
        <taxon>Spermatophyta</taxon>
        <taxon>Magnoliopsida</taxon>
        <taxon>eudicotyledons</taxon>
        <taxon>Gunneridae</taxon>
        <taxon>Pentapetalae</taxon>
        <taxon>rosids</taxon>
        <taxon>fabids</taxon>
        <taxon>Malpighiales</taxon>
        <taxon>Linaceae</taxon>
        <taxon>Linum</taxon>
    </lineage>
</organism>
<keyword evidence="4 7" id="KW-0964">Secreted</keyword>
<reference evidence="8" key="1">
    <citation type="submission" date="2022-08" db="EMBL/GenBank/DDBJ databases">
        <authorList>
            <person name="Gutierrez-Valencia J."/>
        </authorList>
    </citation>
    <scope>NUCLEOTIDE SEQUENCE</scope>
</reference>
<evidence type="ECO:0000256" key="4">
    <source>
        <dbReference type="ARBA" id="ARBA00022525"/>
    </source>
</evidence>
<comment type="function">
    <text evidence="7">Controls stomatal patterning.</text>
</comment>
<evidence type="ECO:0000256" key="7">
    <source>
        <dbReference type="RuleBase" id="RU367102"/>
    </source>
</evidence>
<evidence type="ECO:0000313" key="8">
    <source>
        <dbReference type="EMBL" id="CAI0465771.1"/>
    </source>
</evidence>
<keyword evidence="6" id="KW-1015">Disulfide bond</keyword>
<evidence type="ECO:0000256" key="2">
    <source>
        <dbReference type="ARBA" id="ARBA00008127"/>
    </source>
</evidence>
<keyword evidence="3 7" id="KW-0217">Developmental protein</keyword>
<keyword evidence="9" id="KW-1185">Reference proteome</keyword>
<dbReference type="PANTHER" id="PTHR33109">
    <property type="entry name" value="EPIDERMAL PATTERNING FACTOR-LIKE PROTEIN 4"/>
    <property type="match status" value="1"/>
</dbReference>
<evidence type="ECO:0000256" key="3">
    <source>
        <dbReference type="ARBA" id="ARBA00022473"/>
    </source>
</evidence>
<gene>
    <name evidence="8" type="ORF">LITE_LOCUS36750</name>
</gene>
<comment type="caution">
    <text evidence="8">The sequence shown here is derived from an EMBL/GenBank/DDBJ whole genome shotgun (WGS) entry which is preliminary data.</text>
</comment>
<dbReference type="AlphaFoldDB" id="A0AAV0P609"/>
<dbReference type="Pfam" id="PF17181">
    <property type="entry name" value="EPF"/>
    <property type="match status" value="1"/>
</dbReference>
<dbReference type="Proteomes" id="UP001154282">
    <property type="component" value="Unassembled WGS sequence"/>
</dbReference>
<evidence type="ECO:0000256" key="6">
    <source>
        <dbReference type="ARBA" id="ARBA00023157"/>
    </source>
</evidence>
<dbReference type="InterPro" id="IPR039455">
    <property type="entry name" value="EPFL"/>
</dbReference>
<accession>A0AAV0P609</accession>
<evidence type="ECO:0000313" key="9">
    <source>
        <dbReference type="Proteomes" id="UP001154282"/>
    </source>
</evidence>
<sequence length="151" mass="16763">MNIKTFSPEAMAMLSRRRRRHSHRNHLTSTVATAFTFLFLCLFLSSTTALAQLGGRQGMTKAVRDTNYEGKVVAVGSSRRGSVKALMRFDRFMAQKRMGGPGSSPPTCRSKCGVCAPCRPVHVPVQPGVSFPLEYYPEAWRCQCGTKLFMP</sequence>
<dbReference type="GO" id="GO:0010052">
    <property type="term" value="P:guard cell differentiation"/>
    <property type="evidence" value="ECO:0007669"/>
    <property type="project" value="UniProtKB-UniRule"/>
</dbReference>